<organism evidence="2 3">
    <name type="scientific">Diplogelasinospora grovesii</name>
    <dbReference type="NCBI Taxonomy" id="303347"/>
    <lineage>
        <taxon>Eukaryota</taxon>
        <taxon>Fungi</taxon>
        <taxon>Dikarya</taxon>
        <taxon>Ascomycota</taxon>
        <taxon>Pezizomycotina</taxon>
        <taxon>Sordariomycetes</taxon>
        <taxon>Sordariomycetidae</taxon>
        <taxon>Sordariales</taxon>
        <taxon>Diplogelasinosporaceae</taxon>
        <taxon>Diplogelasinospora</taxon>
    </lineage>
</organism>
<keyword evidence="3" id="KW-1185">Reference proteome</keyword>
<dbReference type="AlphaFoldDB" id="A0AAN6MX30"/>
<sequence>MDIRGCSCASAQVDPPALLLEPNASIFQRGNASWQARLSNVQTGCDIASKGKISKGKISKGKISKGKISKGKISKGKILLLGTTWVPRSCHRPSSSCLSNCSSAASSQD</sequence>
<proteinExistence type="predicted"/>
<accession>A0AAN6MX30</accession>
<comment type="caution">
    <text evidence="2">The sequence shown here is derived from an EMBL/GenBank/DDBJ whole genome shotgun (WGS) entry which is preliminary data.</text>
</comment>
<evidence type="ECO:0000313" key="2">
    <source>
        <dbReference type="EMBL" id="KAK3934544.1"/>
    </source>
</evidence>
<feature type="region of interest" description="Disordered" evidence="1">
    <location>
        <begin position="89"/>
        <end position="109"/>
    </location>
</feature>
<reference evidence="3" key="1">
    <citation type="journal article" date="2023" name="Mol. Phylogenet. Evol.">
        <title>Genome-scale phylogeny and comparative genomics of the fungal order Sordariales.</title>
        <authorList>
            <person name="Hensen N."/>
            <person name="Bonometti L."/>
            <person name="Westerberg I."/>
            <person name="Brannstrom I.O."/>
            <person name="Guillou S."/>
            <person name="Cros-Aarteil S."/>
            <person name="Calhoun S."/>
            <person name="Haridas S."/>
            <person name="Kuo A."/>
            <person name="Mondo S."/>
            <person name="Pangilinan J."/>
            <person name="Riley R."/>
            <person name="LaButti K."/>
            <person name="Andreopoulos B."/>
            <person name="Lipzen A."/>
            <person name="Chen C."/>
            <person name="Yan M."/>
            <person name="Daum C."/>
            <person name="Ng V."/>
            <person name="Clum A."/>
            <person name="Steindorff A."/>
            <person name="Ohm R.A."/>
            <person name="Martin F."/>
            <person name="Silar P."/>
            <person name="Natvig D.O."/>
            <person name="Lalanne C."/>
            <person name="Gautier V."/>
            <person name="Ament-Velasquez S.L."/>
            <person name="Kruys A."/>
            <person name="Hutchinson M.I."/>
            <person name="Powell A.J."/>
            <person name="Barry K."/>
            <person name="Miller A.N."/>
            <person name="Grigoriev I.V."/>
            <person name="Debuchy R."/>
            <person name="Gladieux P."/>
            <person name="Hiltunen Thoren M."/>
            <person name="Johannesson H."/>
        </authorList>
    </citation>
    <scope>NUCLEOTIDE SEQUENCE [LARGE SCALE GENOMIC DNA]</scope>
    <source>
        <strain evidence="3">CBS 340.73</strain>
    </source>
</reference>
<dbReference type="EMBL" id="MU853980">
    <property type="protein sequence ID" value="KAK3934544.1"/>
    <property type="molecule type" value="Genomic_DNA"/>
</dbReference>
<name>A0AAN6MX30_9PEZI</name>
<feature type="compositionally biased region" description="Low complexity" evidence="1">
    <location>
        <begin position="94"/>
        <end position="109"/>
    </location>
</feature>
<dbReference type="Proteomes" id="UP001303473">
    <property type="component" value="Unassembled WGS sequence"/>
</dbReference>
<evidence type="ECO:0000313" key="3">
    <source>
        <dbReference type="Proteomes" id="UP001303473"/>
    </source>
</evidence>
<gene>
    <name evidence="2" type="ORF">QBC46DRAFT_73874</name>
</gene>
<protein>
    <submittedName>
        <fullName evidence="2">Uncharacterized protein</fullName>
    </submittedName>
</protein>
<evidence type="ECO:0000256" key="1">
    <source>
        <dbReference type="SAM" id="MobiDB-lite"/>
    </source>
</evidence>